<name>A0A5C0SP11_9EURY</name>
<proteinExistence type="predicted"/>
<protein>
    <submittedName>
        <fullName evidence="2">Uncharacterized protein</fullName>
    </submittedName>
</protein>
<organism evidence="2 3">
    <name type="scientific">Thermococcus aciditolerans</name>
    <dbReference type="NCBI Taxonomy" id="2598455"/>
    <lineage>
        <taxon>Archaea</taxon>
        <taxon>Methanobacteriati</taxon>
        <taxon>Methanobacteriota</taxon>
        <taxon>Thermococci</taxon>
        <taxon>Thermococcales</taxon>
        <taxon>Thermococcaceae</taxon>
        <taxon>Thermococcus</taxon>
    </lineage>
</organism>
<evidence type="ECO:0000256" key="1">
    <source>
        <dbReference type="SAM" id="Phobius"/>
    </source>
</evidence>
<keyword evidence="1" id="KW-0812">Transmembrane</keyword>
<dbReference type="Proteomes" id="UP000322631">
    <property type="component" value="Chromosome"/>
</dbReference>
<keyword evidence="1" id="KW-1133">Transmembrane helix</keyword>
<sequence>MAFTIARYHYGVFFTLDFLMAMLVVFLVLLSAGHMLLAIPTIEKTFRSVQGLRRLYLGGRGG</sequence>
<evidence type="ECO:0000313" key="3">
    <source>
        <dbReference type="Proteomes" id="UP000322631"/>
    </source>
</evidence>
<feature type="transmembrane region" description="Helical" evidence="1">
    <location>
        <begin position="12"/>
        <end position="37"/>
    </location>
</feature>
<dbReference type="KEGG" id="them:FPV09_10715"/>
<reference evidence="2 3" key="1">
    <citation type="submission" date="2019-07" db="EMBL/GenBank/DDBJ databases">
        <title>Complete genome of Thermococcus acidophilus.</title>
        <authorList>
            <person name="Li X."/>
        </authorList>
    </citation>
    <scope>NUCLEOTIDE SEQUENCE [LARGE SCALE GENOMIC DNA]</scope>
    <source>
        <strain evidence="2 3">SY113</strain>
    </source>
</reference>
<keyword evidence="1" id="KW-0472">Membrane</keyword>
<accession>A0A5C0SP11</accession>
<dbReference type="EMBL" id="CP041932">
    <property type="protein sequence ID" value="QEK15476.1"/>
    <property type="molecule type" value="Genomic_DNA"/>
</dbReference>
<gene>
    <name evidence="2" type="ORF">FPV09_10715</name>
</gene>
<dbReference type="AlphaFoldDB" id="A0A5C0SP11"/>
<keyword evidence="3" id="KW-1185">Reference proteome</keyword>
<evidence type="ECO:0000313" key="2">
    <source>
        <dbReference type="EMBL" id="QEK15476.1"/>
    </source>
</evidence>